<name>A0A5A7SKJ0_9NOCA</name>
<dbReference type="Proteomes" id="UP000322244">
    <property type="component" value="Unassembled WGS sequence"/>
</dbReference>
<keyword evidence="3" id="KW-1185">Reference proteome</keyword>
<feature type="region of interest" description="Disordered" evidence="1">
    <location>
        <begin position="180"/>
        <end position="209"/>
    </location>
</feature>
<dbReference type="RefSeq" id="WP_149428760.1">
    <property type="nucleotide sequence ID" value="NZ_VLNY01000001.1"/>
</dbReference>
<proteinExistence type="predicted"/>
<evidence type="ECO:0000313" key="2">
    <source>
        <dbReference type="EMBL" id="KAA0024985.1"/>
    </source>
</evidence>
<gene>
    <name evidence="2" type="ORF">FOY51_03475</name>
</gene>
<reference evidence="2 3" key="1">
    <citation type="submission" date="2019-07" db="EMBL/GenBank/DDBJ databases">
        <title>Rhodococcus cavernicolus sp. nov., isolated from a cave.</title>
        <authorList>
            <person name="Lee S.D."/>
        </authorList>
    </citation>
    <scope>NUCLEOTIDE SEQUENCE [LARGE SCALE GENOMIC DNA]</scope>
    <source>
        <strain evidence="2 3">C1-24</strain>
    </source>
</reference>
<protein>
    <submittedName>
        <fullName evidence="2">Uncharacterized protein</fullName>
    </submittedName>
</protein>
<evidence type="ECO:0000256" key="1">
    <source>
        <dbReference type="SAM" id="MobiDB-lite"/>
    </source>
</evidence>
<dbReference type="EMBL" id="VLNY01000001">
    <property type="protein sequence ID" value="KAA0024985.1"/>
    <property type="molecule type" value="Genomic_DNA"/>
</dbReference>
<accession>A0A5A7SKJ0</accession>
<evidence type="ECO:0000313" key="3">
    <source>
        <dbReference type="Proteomes" id="UP000322244"/>
    </source>
</evidence>
<dbReference type="OrthoDB" id="4464925at2"/>
<feature type="compositionally biased region" description="Pro residues" evidence="1">
    <location>
        <begin position="197"/>
        <end position="209"/>
    </location>
</feature>
<sequence length="209" mass="22474">MPSNVKYNYVWSAAPGIDLRSAAAAVARAFTESMRITLQGDLNAGYPGYDRAIARLANMHFSPADLPVLQVDGTYYMHLLRLELSADGVRHAVICSWRNGLGYTEGNTYSSSSALPGLWVEASTIDMRPKSADSTIDSAPLIGPARAPVTDIFAGWTFPSADLVSASDEQACQALTDTTIPPEYRATTTRKLDHPMPTLPPTPGWPASS</sequence>
<comment type="caution">
    <text evidence="2">The sequence shown here is derived from an EMBL/GenBank/DDBJ whole genome shotgun (WGS) entry which is preliminary data.</text>
</comment>
<organism evidence="2 3">
    <name type="scientific">Antrihabitans cavernicola</name>
    <dbReference type="NCBI Taxonomy" id="2495913"/>
    <lineage>
        <taxon>Bacteria</taxon>
        <taxon>Bacillati</taxon>
        <taxon>Actinomycetota</taxon>
        <taxon>Actinomycetes</taxon>
        <taxon>Mycobacteriales</taxon>
        <taxon>Nocardiaceae</taxon>
        <taxon>Antrihabitans</taxon>
    </lineage>
</organism>
<dbReference type="AlphaFoldDB" id="A0A5A7SKJ0"/>